<proteinExistence type="predicted"/>
<accession>A0A7D9K1H4</accession>
<dbReference type="EMBL" id="CACRXK020024886">
    <property type="protein sequence ID" value="CAB4039043.1"/>
    <property type="molecule type" value="Genomic_DNA"/>
</dbReference>
<evidence type="ECO:0000313" key="2">
    <source>
        <dbReference type="Proteomes" id="UP001152795"/>
    </source>
</evidence>
<gene>
    <name evidence="1" type="ORF">PACLA_8A052338</name>
</gene>
<dbReference type="AlphaFoldDB" id="A0A7D9K1H4"/>
<name>A0A7D9K1H4_PARCT</name>
<keyword evidence="2" id="KW-1185">Reference proteome</keyword>
<sequence length="61" mass="7283">MCDEWLKNMDEGKITGLVSLDIKKVFDSINHQILMSKMKDQFGIRENELNWFTSYLTDRQQ</sequence>
<dbReference type="Proteomes" id="UP001152795">
    <property type="component" value="Unassembled WGS sequence"/>
</dbReference>
<protein>
    <submittedName>
        <fullName evidence="1">Uncharacterized protein</fullName>
    </submittedName>
</protein>
<feature type="non-terminal residue" evidence="1">
    <location>
        <position position="61"/>
    </location>
</feature>
<evidence type="ECO:0000313" key="1">
    <source>
        <dbReference type="EMBL" id="CAB4039043.1"/>
    </source>
</evidence>
<dbReference type="OrthoDB" id="6153278at2759"/>
<organism evidence="1 2">
    <name type="scientific">Paramuricea clavata</name>
    <name type="common">Red gorgonian</name>
    <name type="synonym">Violescent sea-whip</name>
    <dbReference type="NCBI Taxonomy" id="317549"/>
    <lineage>
        <taxon>Eukaryota</taxon>
        <taxon>Metazoa</taxon>
        <taxon>Cnidaria</taxon>
        <taxon>Anthozoa</taxon>
        <taxon>Octocorallia</taxon>
        <taxon>Malacalcyonacea</taxon>
        <taxon>Plexauridae</taxon>
        <taxon>Paramuricea</taxon>
    </lineage>
</organism>
<reference evidence="1" key="1">
    <citation type="submission" date="2020-04" db="EMBL/GenBank/DDBJ databases">
        <authorList>
            <person name="Alioto T."/>
            <person name="Alioto T."/>
            <person name="Gomez Garrido J."/>
        </authorList>
    </citation>
    <scope>NUCLEOTIDE SEQUENCE</scope>
    <source>
        <strain evidence="1">A484AB</strain>
    </source>
</reference>
<comment type="caution">
    <text evidence="1">The sequence shown here is derived from an EMBL/GenBank/DDBJ whole genome shotgun (WGS) entry which is preliminary data.</text>
</comment>